<dbReference type="PRINTS" id="PR01590">
    <property type="entry name" value="HTHFIS"/>
</dbReference>
<keyword evidence="3" id="KW-1185">Reference proteome</keyword>
<gene>
    <name evidence="2" type="ORF">D7W81_24885</name>
</gene>
<dbReference type="EMBL" id="RAWK01000160">
    <property type="protein sequence ID" value="RKH60892.1"/>
    <property type="molecule type" value="Genomic_DNA"/>
</dbReference>
<dbReference type="Proteomes" id="UP000267003">
    <property type="component" value="Unassembled WGS sequence"/>
</dbReference>
<dbReference type="RefSeq" id="WP_279637848.1">
    <property type="nucleotide sequence ID" value="NZ_RAWK01000160.1"/>
</dbReference>
<dbReference type="SUPFAM" id="SSF46689">
    <property type="entry name" value="Homeodomain-like"/>
    <property type="match status" value="1"/>
</dbReference>
<feature type="domain" description="DNA binding HTH" evidence="1">
    <location>
        <begin position="12"/>
        <end position="48"/>
    </location>
</feature>
<comment type="caution">
    <text evidence="2">The sequence shown here is derived from an EMBL/GenBank/DDBJ whole genome shotgun (WGS) entry which is preliminary data.</text>
</comment>
<evidence type="ECO:0000259" key="1">
    <source>
        <dbReference type="Pfam" id="PF02954"/>
    </source>
</evidence>
<dbReference type="Pfam" id="PF02954">
    <property type="entry name" value="HTH_8"/>
    <property type="match status" value="1"/>
</dbReference>
<reference evidence="3" key="1">
    <citation type="submission" date="2018-09" db="EMBL/GenBank/DDBJ databases">
        <authorList>
            <person name="Livingstone P.G."/>
            <person name="Whitworth D.E."/>
        </authorList>
    </citation>
    <scope>NUCLEOTIDE SEQUENCE [LARGE SCALE GENOMIC DNA]</scope>
    <source>
        <strain evidence="3">AB050A</strain>
    </source>
</reference>
<dbReference type="Gene3D" id="1.10.10.60">
    <property type="entry name" value="Homeodomain-like"/>
    <property type="match status" value="1"/>
</dbReference>
<name>A0A3A8Q802_9BACT</name>
<evidence type="ECO:0000313" key="2">
    <source>
        <dbReference type="EMBL" id="RKH60892.1"/>
    </source>
</evidence>
<accession>A0A3A8Q802</accession>
<feature type="non-terminal residue" evidence="2">
    <location>
        <position position="1"/>
    </location>
</feature>
<proteinExistence type="predicted"/>
<evidence type="ECO:0000313" key="3">
    <source>
        <dbReference type="Proteomes" id="UP000267003"/>
    </source>
</evidence>
<dbReference type="InterPro" id="IPR009057">
    <property type="entry name" value="Homeodomain-like_sf"/>
</dbReference>
<organism evidence="2 3">
    <name type="scientific">Corallococcus aberystwythensis</name>
    <dbReference type="NCBI Taxonomy" id="2316722"/>
    <lineage>
        <taxon>Bacteria</taxon>
        <taxon>Pseudomonadati</taxon>
        <taxon>Myxococcota</taxon>
        <taxon>Myxococcia</taxon>
        <taxon>Myxococcales</taxon>
        <taxon>Cystobacterineae</taxon>
        <taxon>Myxococcaceae</taxon>
        <taxon>Corallococcus</taxon>
    </lineage>
</organism>
<protein>
    <submittedName>
        <fullName evidence="2">Sigma-54-dependent Fis family transcriptional regulator</fullName>
    </submittedName>
</protein>
<dbReference type="GO" id="GO:0043565">
    <property type="term" value="F:sequence-specific DNA binding"/>
    <property type="evidence" value="ECO:0007669"/>
    <property type="project" value="InterPro"/>
</dbReference>
<dbReference type="AlphaFoldDB" id="A0A3A8Q802"/>
<sequence>LKDIGKRAAMLAEREAILAMLQRTAWNKRRAAGKLRISYKALLYKIKECGIIDPRASAEF</sequence>
<dbReference type="InterPro" id="IPR002197">
    <property type="entry name" value="HTH_Fis"/>
</dbReference>